<name>A0A5D2ZEB6_GOSMU</name>
<protein>
    <submittedName>
        <fullName evidence="1">Uncharacterized protein</fullName>
    </submittedName>
</protein>
<proteinExistence type="predicted"/>
<organism evidence="1 2">
    <name type="scientific">Gossypium mustelinum</name>
    <name type="common">Cotton</name>
    <name type="synonym">Gossypium caicoense</name>
    <dbReference type="NCBI Taxonomy" id="34275"/>
    <lineage>
        <taxon>Eukaryota</taxon>
        <taxon>Viridiplantae</taxon>
        <taxon>Streptophyta</taxon>
        <taxon>Embryophyta</taxon>
        <taxon>Tracheophyta</taxon>
        <taxon>Spermatophyta</taxon>
        <taxon>Magnoliopsida</taxon>
        <taxon>eudicotyledons</taxon>
        <taxon>Gunneridae</taxon>
        <taxon>Pentapetalae</taxon>
        <taxon>rosids</taxon>
        <taxon>malvids</taxon>
        <taxon>Malvales</taxon>
        <taxon>Malvaceae</taxon>
        <taxon>Malvoideae</taxon>
        <taxon>Gossypium</taxon>
    </lineage>
</organism>
<dbReference type="AlphaFoldDB" id="A0A5D2ZEB6"/>
<gene>
    <name evidence="1" type="ORF">E1A91_A05G312300v1</name>
</gene>
<sequence>MRLHLRRDSWPGSRQTGCFKIPLLIDLKAEPSSRKKNREEKTLTYLWSDIRAGERTSDNRNPRYGVCAGIRRGHTEAHVVVVWR</sequence>
<reference evidence="1 2" key="1">
    <citation type="submission" date="2019-07" db="EMBL/GenBank/DDBJ databases">
        <title>WGS assembly of Gossypium mustelinum.</title>
        <authorList>
            <person name="Chen Z.J."/>
            <person name="Sreedasyam A."/>
            <person name="Ando A."/>
            <person name="Song Q."/>
            <person name="De L."/>
            <person name="Hulse-Kemp A."/>
            <person name="Ding M."/>
            <person name="Ye W."/>
            <person name="Kirkbride R."/>
            <person name="Jenkins J."/>
            <person name="Plott C."/>
            <person name="Lovell J."/>
            <person name="Lin Y.-M."/>
            <person name="Vaughn R."/>
            <person name="Liu B."/>
            <person name="Li W."/>
            <person name="Simpson S."/>
            <person name="Scheffler B."/>
            <person name="Saski C."/>
            <person name="Grover C."/>
            <person name="Hu G."/>
            <person name="Conover J."/>
            <person name="Carlson J."/>
            <person name="Shu S."/>
            <person name="Boston L."/>
            <person name="Williams M."/>
            <person name="Peterson D."/>
            <person name="Mcgee K."/>
            <person name="Jones D."/>
            <person name="Wendel J."/>
            <person name="Stelly D."/>
            <person name="Grimwood J."/>
            <person name="Schmutz J."/>
        </authorList>
    </citation>
    <scope>NUCLEOTIDE SEQUENCE [LARGE SCALE GENOMIC DNA]</scope>
    <source>
        <strain evidence="1">1408120.09</strain>
    </source>
</reference>
<evidence type="ECO:0000313" key="1">
    <source>
        <dbReference type="EMBL" id="TYJ36523.1"/>
    </source>
</evidence>
<dbReference type="Proteomes" id="UP000323597">
    <property type="component" value="Chromosome A05"/>
</dbReference>
<accession>A0A5D2ZEB6</accession>
<keyword evidence="2" id="KW-1185">Reference proteome</keyword>
<dbReference type="EMBL" id="CM017640">
    <property type="protein sequence ID" value="TYJ36523.1"/>
    <property type="molecule type" value="Genomic_DNA"/>
</dbReference>
<evidence type="ECO:0000313" key="2">
    <source>
        <dbReference type="Proteomes" id="UP000323597"/>
    </source>
</evidence>